<feature type="region of interest" description="Disordered" evidence="1">
    <location>
        <begin position="53"/>
        <end position="73"/>
    </location>
</feature>
<evidence type="ECO:0000313" key="3">
    <source>
        <dbReference type="Proteomes" id="UP000198356"/>
    </source>
</evidence>
<keyword evidence="3" id="KW-1185">Reference proteome</keyword>
<sequence length="213" mass="22540">MSRVFALIVLVVICVGSWFWWQNHRKSASLNDGEVACEGCMSPERKAAFLKENSGEDAEGQLEHKSTSHNELLEDKGVKTTTTVATTTTPVATTASTPAAATTTTTASTTTYPAATPAAPVAAPVVYSGPTSTTVSTASTTKTPVGAPPAYDTIAPNAPNGAVFTGSGAYQWYRQGNLTWRVDSRTGRSCIVFATDEEWRKERVFSHGCGKNA</sequence>
<gene>
    <name evidence="2" type="ORF">SAMN05421770_102607</name>
</gene>
<reference evidence="2 3" key="1">
    <citation type="submission" date="2017-06" db="EMBL/GenBank/DDBJ databases">
        <authorList>
            <person name="Kim H.J."/>
            <person name="Triplett B.A."/>
        </authorList>
    </citation>
    <scope>NUCLEOTIDE SEQUENCE [LARGE SCALE GENOMIC DNA]</scope>
    <source>
        <strain evidence="2 3">DSM 18704</strain>
    </source>
</reference>
<protein>
    <submittedName>
        <fullName evidence="2">Uncharacterized protein</fullName>
    </submittedName>
</protein>
<dbReference type="EMBL" id="FZOU01000002">
    <property type="protein sequence ID" value="SNS85778.1"/>
    <property type="molecule type" value="Genomic_DNA"/>
</dbReference>
<dbReference type="Proteomes" id="UP000198356">
    <property type="component" value="Unassembled WGS sequence"/>
</dbReference>
<organism evidence="2 3">
    <name type="scientific">Granulicella rosea</name>
    <dbReference type="NCBI Taxonomy" id="474952"/>
    <lineage>
        <taxon>Bacteria</taxon>
        <taxon>Pseudomonadati</taxon>
        <taxon>Acidobacteriota</taxon>
        <taxon>Terriglobia</taxon>
        <taxon>Terriglobales</taxon>
        <taxon>Acidobacteriaceae</taxon>
        <taxon>Granulicella</taxon>
    </lineage>
</organism>
<feature type="compositionally biased region" description="Basic and acidic residues" evidence="1">
    <location>
        <begin position="61"/>
        <end position="73"/>
    </location>
</feature>
<evidence type="ECO:0000313" key="2">
    <source>
        <dbReference type="EMBL" id="SNS85778.1"/>
    </source>
</evidence>
<accession>A0A239HXG2</accession>
<name>A0A239HXG2_9BACT</name>
<evidence type="ECO:0000256" key="1">
    <source>
        <dbReference type="SAM" id="MobiDB-lite"/>
    </source>
</evidence>
<dbReference type="AlphaFoldDB" id="A0A239HXG2"/>
<dbReference type="RefSeq" id="WP_176441668.1">
    <property type="nucleotide sequence ID" value="NZ_FZOU01000002.1"/>
</dbReference>
<proteinExistence type="predicted"/>